<dbReference type="InterPro" id="IPR050090">
    <property type="entry name" value="Tyrosine_recombinase_XerCD"/>
</dbReference>
<evidence type="ECO:0000259" key="4">
    <source>
        <dbReference type="PROSITE" id="PS51898"/>
    </source>
</evidence>
<evidence type="ECO:0000313" key="5">
    <source>
        <dbReference type="EMBL" id="ERK46913.1"/>
    </source>
</evidence>
<dbReference type="PANTHER" id="PTHR30349">
    <property type="entry name" value="PHAGE INTEGRASE-RELATED"/>
    <property type="match status" value="1"/>
</dbReference>
<dbReference type="SUPFAM" id="SSF56349">
    <property type="entry name" value="DNA breaking-rejoining enzymes"/>
    <property type="match status" value="1"/>
</dbReference>
<keyword evidence="6" id="KW-1185">Reference proteome</keyword>
<evidence type="ECO:0000313" key="6">
    <source>
        <dbReference type="Proteomes" id="UP000016608"/>
    </source>
</evidence>
<feature type="domain" description="Tyr recombinase" evidence="4">
    <location>
        <begin position="194"/>
        <end position="398"/>
    </location>
</feature>
<keyword evidence="2" id="KW-0238">DNA-binding</keyword>
<evidence type="ECO:0000256" key="3">
    <source>
        <dbReference type="ARBA" id="ARBA00023172"/>
    </source>
</evidence>
<reference evidence="5 6" key="1">
    <citation type="submission" date="2013-06" db="EMBL/GenBank/DDBJ databases">
        <authorList>
            <person name="Weinstock G."/>
            <person name="Sodergren E."/>
            <person name="Lobos E.A."/>
            <person name="Fulton L."/>
            <person name="Fulton R."/>
            <person name="Courtney L."/>
            <person name="Fronick C."/>
            <person name="O'Laughlin M."/>
            <person name="Godfrey J."/>
            <person name="Wilson R.M."/>
            <person name="Miner T."/>
            <person name="Farmer C."/>
            <person name="Delehaunty K."/>
            <person name="Cordes M."/>
            <person name="Minx P."/>
            <person name="Tomlinson C."/>
            <person name="Chen J."/>
            <person name="Wollam A."/>
            <person name="Pepin K.H."/>
            <person name="Bhonagiri V."/>
            <person name="Zhang X."/>
            <person name="Warren W."/>
            <person name="Mitreva M."/>
            <person name="Mardis E.R."/>
            <person name="Wilson R.K."/>
        </authorList>
    </citation>
    <scope>NUCLEOTIDE SEQUENCE [LARGE SCALE GENOMIC DNA]</scope>
    <source>
        <strain evidence="5 6">ATCC 29099</strain>
    </source>
</reference>
<dbReference type="Gene3D" id="1.10.443.10">
    <property type="entry name" value="Intergrase catalytic core"/>
    <property type="match status" value="1"/>
</dbReference>
<dbReference type="Pfam" id="PF00589">
    <property type="entry name" value="Phage_integrase"/>
    <property type="match status" value="1"/>
</dbReference>
<dbReference type="PANTHER" id="PTHR30349:SF41">
    <property type="entry name" value="INTEGRASE_RECOMBINASE PROTEIN MJ0367-RELATED"/>
    <property type="match status" value="1"/>
</dbReference>
<name>U2R024_EUBRA</name>
<dbReference type="GO" id="GO:0003677">
    <property type="term" value="F:DNA binding"/>
    <property type="evidence" value="ECO:0007669"/>
    <property type="project" value="UniProtKB-KW"/>
</dbReference>
<protein>
    <submittedName>
        <fullName evidence="5">Site-specific recombinase, phage integrase family</fullName>
    </submittedName>
</protein>
<comment type="caution">
    <text evidence="5">The sequence shown here is derived from an EMBL/GenBank/DDBJ whole genome shotgun (WGS) entry which is preliminary data.</text>
</comment>
<proteinExistence type="inferred from homology"/>
<dbReference type="InterPro" id="IPR002104">
    <property type="entry name" value="Integrase_catalytic"/>
</dbReference>
<dbReference type="RefSeq" id="WP_021740018.1">
    <property type="nucleotide sequence ID" value="NZ_KI271163.1"/>
</dbReference>
<dbReference type="HOGENOM" id="CLU_050992_0_0_9"/>
<organism evidence="5 6">
    <name type="scientific">Eubacterium ramulus ATCC 29099</name>
    <dbReference type="NCBI Taxonomy" id="1256908"/>
    <lineage>
        <taxon>Bacteria</taxon>
        <taxon>Bacillati</taxon>
        <taxon>Bacillota</taxon>
        <taxon>Clostridia</taxon>
        <taxon>Eubacteriales</taxon>
        <taxon>Eubacteriaceae</taxon>
        <taxon>Eubacterium</taxon>
    </lineage>
</organism>
<dbReference type="PATRIC" id="fig|1256908.3.peg.1449"/>
<dbReference type="GO" id="GO:0006310">
    <property type="term" value="P:DNA recombination"/>
    <property type="evidence" value="ECO:0007669"/>
    <property type="project" value="UniProtKB-KW"/>
</dbReference>
<dbReference type="Proteomes" id="UP000016608">
    <property type="component" value="Unassembled WGS sequence"/>
</dbReference>
<evidence type="ECO:0000256" key="1">
    <source>
        <dbReference type="ARBA" id="ARBA00008857"/>
    </source>
</evidence>
<comment type="similarity">
    <text evidence="1">Belongs to the 'phage' integrase family.</text>
</comment>
<sequence length="402" mass="47979">MSRQDELLSLLNCDNLNESETLNIIKKMKNIQKLKDKYKDKIKKRKDGKQYYIYINRKQIFGKTEDELYEKLYNLEFGTEQYSMCDIFPLWLRWKRDYTAVSGKTLQIYSQDWKKWFENEEIAKKPIKNLIPKEFIDLFRKWTCKRTITSKKFNNLKTLVNGMYAYAINELQIVKINPIREIDMRQFPMKPENNENKAFNLDERKEILKYFENHKMYGIDEMYALAIQFDFYVTLRIGELKSLKWENYRNNQIYVDSQYVLTTELQDDGTFQKGEYKNVDHVKGNSQQGFRWLPLPTKAQEILEKVKALNPDGEYIFMYQGKQLYTQTFNEHLEKYCKEIGIESKSSHNIRFTVASVLYQGGVPLTEIQRLLGHTQLSMTLHYLKQILPSLETANLIEKCLA</sequence>
<evidence type="ECO:0000256" key="2">
    <source>
        <dbReference type="ARBA" id="ARBA00023125"/>
    </source>
</evidence>
<dbReference type="InterPro" id="IPR011010">
    <property type="entry name" value="DNA_brk_join_enz"/>
</dbReference>
<dbReference type="EMBL" id="AWVJ01000093">
    <property type="protein sequence ID" value="ERK46913.1"/>
    <property type="molecule type" value="Genomic_DNA"/>
</dbReference>
<dbReference type="GeneID" id="42787385"/>
<gene>
    <name evidence="5" type="ORF">HMPREF0373_01563</name>
</gene>
<dbReference type="GO" id="GO:0015074">
    <property type="term" value="P:DNA integration"/>
    <property type="evidence" value="ECO:0007669"/>
    <property type="project" value="InterPro"/>
</dbReference>
<keyword evidence="3" id="KW-0233">DNA recombination</keyword>
<accession>U2R024</accession>
<dbReference type="InterPro" id="IPR013762">
    <property type="entry name" value="Integrase-like_cat_sf"/>
</dbReference>
<dbReference type="eggNOG" id="COG0582">
    <property type="taxonomic scope" value="Bacteria"/>
</dbReference>
<dbReference type="AlphaFoldDB" id="U2R024"/>
<dbReference type="PROSITE" id="PS51898">
    <property type="entry name" value="TYR_RECOMBINASE"/>
    <property type="match status" value="1"/>
</dbReference>